<feature type="region of interest" description="Disordered" evidence="9">
    <location>
        <begin position="198"/>
        <end position="262"/>
    </location>
</feature>
<feature type="region of interest" description="Disordered" evidence="9">
    <location>
        <begin position="884"/>
        <end position="908"/>
    </location>
</feature>
<evidence type="ECO:0000256" key="7">
    <source>
        <dbReference type="PROSITE-ProRule" id="PRU00637"/>
    </source>
</evidence>
<feature type="compositionally biased region" description="Polar residues" evidence="9">
    <location>
        <begin position="670"/>
        <end position="682"/>
    </location>
</feature>
<protein>
    <recommendedName>
        <fullName evidence="14">Shroom2</fullName>
    </recommendedName>
</protein>
<feature type="region of interest" description="Disordered" evidence="9">
    <location>
        <begin position="638"/>
        <end position="684"/>
    </location>
</feature>
<keyword evidence="6" id="KW-0206">Cytoskeleton</keyword>
<feature type="region of interest" description="Disordered" evidence="9">
    <location>
        <begin position="1090"/>
        <end position="1167"/>
    </location>
</feature>
<feature type="compositionally biased region" description="Basic and acidic residues" evidence="9">
    <location>
        <begin position="798"/>
        <end position="817"/>
    </location>
</feature>
<feature type="compositionally biased region" description="Polar residues" evidence="9">
    <location>
        <begin position="1140"/>
        <end position="1167"/>
    </location>
</feature>
<keyword evidence="5 7" id="KW-0009">Actin-binding</keyword>
<proteinExistence type="inferred from homology"/>
<keyword evidence="4" id="KW-0493">Microtubule</keyword>
<feature type="compositionally biased region" description="Polar residues" evidence="9">
    <location>
        <begin position="944"/>
        <end position="955"/>
    </location>
</feature>
<comment type="similarity">
    <text evidence="2">Belongs to the shroom family.</text>
</comment>
<evidence type="ECO:0000256" key="9">
    <source>
        <dbReference type="SAM" id="MobiDB-lite"/>
    </source>
</evidence>
<evidence type="ECO:0000313" key="13">
    <source>
        <dbReference type="Proteomes" id="UP001557470"/>
    </source>
</evidence>
<feature type="region of interest" description="Disordered" evidence="9">
    <location>
        <begin position="126"/>
        <end position="166"/>
    </location>
</feature>
<keyword evidence="3" id="KW-0963">Cytoplasm</keyword>
<dbReference type="EMBL" id="JAGEUA010000001">
    <property type="protein sequence ID" value="KAL1021852.1"/>
    <property type="molecule type" value="Genomic_DNA"/>
</dbReference>
<feature type="compositionally biased region" description="Basic and acidic residues" evidence="9">
    <location>
        <begin position="56"/>
        <end position="66"/>
    </location>
</feature>
<feature type="compositionally biased region" description="Basic and acidic residues" evidence="9">
    <location>
        <begin position="521"/>
        <end position="531"/>
    </location>
</feature>
<sequence length="1582" mass="174590">MKIMDIVSHTTMPSDTDMHVARNFLTKILRSSMRKNRFKGSNDTAYRPQSWQPSKFTEDHPKDTESQTKPAPVGQAKHEVSASTIDLSSCWDHNSNLRQLSSQFSSVGNMERVENPSLPYPSACLSTSRYHSSSEPHSEGGCSSGKRDSAFSCLSSNSPPPEVAEILAGPEGSMFYKGFQSQSFEGGRQSDQRHNRYLQLPQGSGGRESPRTVAQEQPGSRYSSSGPAHGDRSHTGPVWHVPDRRQAGAPPSPPPPPLRSDSFAATKVFPAYVEGPGAALHAQMKAQGREVDKLAEAPEKSSYRGPGHHIAPVPHSSEKGPEGRRTYIQPRNKDLVHPDVAAGTADQNQLNLPNKLFSLSSQDVRQTQLPNHMRQYSDESPFYLQTRSTPHPPKLQSVGSYYRSLQELPTNLFNRTQVKSSTASLSSSTVNHDSGGHIRYYCITTKQPAQPESRGRPSKADVWRADMELAKGGRDRFSISSYHKTNYLSPAPPQPQPPYPDSKERNGHFKLATSSTSSGKTTEDRARRTEGQRLSSEAHLGKSCSPSPPKDRKEALVRDDPWVYQDNHKIHPKKTPMLHSLTQDSRSLLERKAARAPSPSNSIGKTNQEAAPDCVAGGKMTRRSERYATTLRNEIQLKRAQLQKSRSAATLTCPRESEEQDDDTDPGVWRSNQTSSDGSFPSSYKDHLKEAQARVLQATSFKRRDLEPSGFEASLSKPNEHTVSRIGCRKRFPLNKRIHSFSEPDKINTLGVERGEKLGDAGSFVDRQKFFEMAANPAFSRPTPAIPKPGHQSSNTVEHGEGRARGKARLGDTEEGWRSGQATETSRDHCQDQLALQEQQRLGTFAEYQASWNMQKKASDTNTQGRYHSAENILDQGQETPACIHERSRSSPTADFNEKSTPVPWRDTVGNQYLDQRQEQDQGEGSTSREQLAQHFPQTLEHSIPGLTTSESHGSSHVVAPLPRPSDHTHKPDPAIPAHILPSYPSSHAHTHRSVPGQPPPPHAPRPQNTGVTVPQGPLLGASTTTSSCYGHSSLESLPGPGSRSHQTHPAEASSSSSSSLPGTELDPALKQDSSLGSTWRCSASIGINVGVDREEEEDRGADSALDPPCSPSQPSQAASPVVASSKWTRCPSPQFGPQWLTNQPPVSLATQDEAQPRNDTVMETSSVARKVPVKIVHAENTAERESCLYLQNSDPEQASGGSEGCKPSQHQPTSLPSHEPQPYSLFCAYLPQDPPRVPTPTITTEEALAPGQSQTNGTSSTSSSDPQPRSHLEEDVKRAELARDIMDKDRSLADILDQSKMKTTMDLMEGIFPQGEHILEEALQRRKVSPKHSLPPRTSVEREGLSAGAVGSLVTSSSYYSVSAPKAELLNMMKDMQDDELGELEHDSEDELDLNLASKKQELIDSLGKKLQVLREARESLQEDVHDNNSLGDEVEATVQRVCRPNELDKFKMFVGDLDKVVSLLLSLSGRLARVENALNSLEEDTPPEEKRTLTEKRKLLIRQHEDAKELKENLDRRERLVYTIMAAHLCGDSLADYQHFVKMKSALIIEQRKLDDKIKLGEEQLKCLLDSLPLEQRLLF</sequence>
<dbReference type="PANTHER" id="PTHR15012:SF38">
    <property type="entry name" value="PROTEIN SHROOM2-LIKE ISOFORM X1"/>
    <property type="match status" value="1"/>
</dbReference>
<feature type="region of interest" description="Disordered" evidence="9">
    <location>
        <begin position="283"/>
        <end position="325"/>
    </location>
</feature>
<dbReference type="InterPro" id="IPR014800">
    <property type="entry name" value="ASD1_dom"/>
</dbReference>
<feature type="region of interest" description="Disordered" evidence="9">
    <location>
        <begin position="778"/>
        <end position="830"/>
    </location>
</feature>
<feature type="compositionally biased region" description="Basic and acidic residues" evidence="9">
    <location>
        <begin position="316"/>
        <end position="325"/>
    </location>
</feature>
<feature type="domain" description="ASD2" evidence="11">
    <location>
        <begin position="1280"/>
        <end position="1575"/>
    </location>
</feature>
<evidence type="ECO:0000313" key="12">
    <source>
        <dbReference type="EMBL" id="KAL1021852.1"/>
    </source>
</evidence>
<dbReference type="PROSITE" id="PS51307">
    <property type="entry name" value="ASD2"/>
    <property type="match status" value="1"/>
</dbReference>
<feature type="compositionally biased region" description="Basic and acidic residues" evidence="9">
    <location>
        <begin position="287"/>
        <end position="302"/>
    </location>
</feature>
<evidence type="ECO:0000259" key="11">
    <source>
        <dbReference type="PROSITE" id="PS51307"/>
    </source>
</evidence>
<evidence type="ECO:0000256" key="2">
    <source>
        <dbReference type="ARBA" id="ARBA00006469"/>
    </source>
</evidence>
<dbReference type="Pfam" id="PF08687">
    <property type="entry name" value="ASD2"/>
    <property type="match status" value="1"/>
</dbReference>
<feature type="region of interest" description="Disordered" evidence="9">
    <location>
        <begin position="589"/>
        <end position="612"/>
    </location>
</feature>
<name>A0ABD0XND2_UMBPY</name>
<feature type="region of interest" description="Disordered" evidence="9">
    <location>
        <begin position="1194"/>
        <end position="1277"/>
    </location>
</feature>
<comment type="caution">
    <text evidence="12">The sequence shown here is derived from an EMBL/GenBank/DDBJ whole genome shotgun (WGS) entry which is preliminary data.</text>
</comment>
<evidence type="ECO:0008006" key="14">
    <source>
        <dbReference type="Google" id="ProtNLM"/>
    </source>
</evidence>
<feature type="compositionally biased region" description="Polar residues" evidence="9">
    <location>
        <begin position="212"/>
        <end position="226"/>
    </location>
</feature>
<dbReference type="Pfam" id="PF08688">
    <property type="entry name" value="ASD1"/>
    <property type="match status" value="2"/>
</dbReference>
<evidence type="ECO:0000256" key="3">
    <source>
        <dbReference type="ARBA" id="ARBA00022490"/>
    </source>
</evidence>
<evidence type="ECO:0000256" key="1">
    <source>
        <dbReference type="ARBA" id="ARBA00004245"/>
    </source>
</evidence>
<organism evidence="12 13">
    <name type="scientific">Umbra pygmaea</name>
    <name type="common">Eastern mudminnow</name>
    <dbReference type="NCBI Taxonomy" id="75934"/>
    <lineage>
        <taxon>Eukaryota</taxon>
        <taxon>Metazoa</taxon>
        <taxon>Chordata</taxon>
        <taxon>Craniata</taxon>
        <taxon>Vertebrata</taxon>
        <taxon>Euteleostomi</taxon>
        <taxon>Actinopterygii</taxon>
        <taxon>Neopterygii</taxon>
        <taxon>Teleostei</taxon>
        <taxon>Protacanthopterygii</taxon>
        <taxon>Esociformes</taxon>
        <taxon>Umbridae</taxon>
        <taxon>Umbra</taxon>
    </lineage>
</organism>
<feature type="compositionally biased region" description="Basic and acidic residues" evidence="9">
    <location>
        <begin position="549"/>
        <end position="560"/>
    </location>
</feature>
<gene>
    <name evidence="12" type="ORF">UPYG_G00018870</name>
</gene>
<feature type="compositionally biased region" description="Polar residues" evidence="9">
    <location>
        <begin position="1022"/>
        <end position="1036"/>
    </location>
</feature>
<feature type="region of interest" description="Disordered" evidence="9">
    <location>
        <begin position="36"/>
        <end position="79"/>
    </location>
</feature>
<reference evidence="12 13" key="1">
    <citation type="submission" date="2024-06" db="EMBL/GenBank/DDBJ databases">
        <authorList>
            <person name="Pan Q."/>
            <person name="Wen M."/>
            <person name="Jouanno E."/>
            <person name="Zahm M."/>
            <person name="Klopp C."/>
            <person name="Cabau C."/>
            <person name="Louis A."/>
            <person name="Berthelot C."/>
            <person name="Parey E."/>
            <person name="Roest Crollius H."/>
            <person name="Montfort J."/>
            <person name="Robinson-Rechavi M."/>
            <person name="Bouchez O."/>
            <person name="Lampietro C."/>
            <person name="Lopez Roques C."/>
            <person name="Donnadieu C."/>
            <person name="Postlethwait J."/>
            <person name="Bobe J."/>
            <person name="Verreycken H."/>
            <person name="Guiguen Y."/>
        </authorList>
    </citation>
    <scope>NUCLEOTIDE SEQUENCE [LARGE SCALE GENOMIC DNA]</scope>
    <source>
        <strain evidence="12">Up_M1</strain>
        <tissue evidence="12">Testis</tissue>
    </source>
</reference>
<feature type="compositionally biased region" description="Low complexity" evidence="9">
    <location>
        <begin position="1251"/>
        <end position="1268"/>
    </location>
</feature>
<dbReference type="PROSITE" id="PS51306">
    <property type="entry name" value="ASD1"/>
    <property type="match status" value="1"/>
</dbReference>
<evidence type="ECO:0000256" key="6">
    <source>
        <dbReference type="ARBA" id="ARBA00023212"/>
    </source>
</evidence>
<feature type="compositionally biased region" description="Polar residues" evidence="9">
    <location>
        <begin position="598"/>
        <end position="609"/>
    </location>
</feature>
<feature type="compositionally biased region" description="Low complexity" evidence="9">
    <location>
        <begin position="1113"/>
        <end position="1126"/>
    </location>
</feature>
<accession>A0ABD0XND2</accession>
<feature type="region of interest" description="Disordered" evidence="9">
    <location>
        <begin position="484"/>
        <end position="560"/>
    </location>
</feature>
<dbReference type="InterPro" id="IPR027685">
    <property type="entry name" value="Shroom_fam"/>
</dbReference>
<feature type="compositionally biased region" description="Polar residues" evidence="9">
    <location>
        <begin position="39"/>
        <end position="55"/>
    </location>
</feature>
<evidence type="ECO:0000256" key="4">
    <source>
        <dbReference type="ARBA" id="ARBA00022701"/>
    </source>
</evidence>
<evidence type="ECO:0000256" key="8">
    <source>
        <dbReference type="SAM" id="Coils"/>
    </source>
</evidence>
<feature type="domain" description="ASD1" evidence="10">
    <location>
        <begin position="688"/>
        <end position="751"/>
    </location>
</feature>
<feature type="region of interest" description="Disordered" evidence="9">
    <location>
        <begin position="944"/>
        <end position="1078"/>
    </location>
</feature>
<feature type="compositionally biased region" description="Pro residues" evidence="9">
    <location>
        <begin position="490"/>
        <end position="500"/>
    </location>
</feature>
<dbReference type="Proteomes" id="UP001557470">
    <property type="component" value="Unassembled WGS sequence"/>
</dbReference>
<feature type="coiled-coil region" evidence="8">
    <location>
        <begin position="1466"/>
        <end position="1522"/>
    </location>
</feature>
<evidence type="ECO:0000259" key="10">
    <source>
        <dbReference type="PROSITE" id="PS51306"/>
    </source>
</evidence>
<dbReference type="InterPro" id="IPR014799">
    <property type="entry name" value="ASD2_dom"/>
</dbReference>
<keyword evidence="8" id="KW-0175">Coiled coil</keyword>
<evidence type="ECO:0000256" key="5">
    <source>
        <dbReference type="ARBA" id="ARBA00023203"/>
    </source>
</evidence>
<dbReference type="Gene3D" id="6.10.250.3120">
    <property type="match status" value="1"/>
</dbReference>
<dbReference type="GO" id="GO:0003779">
    <property type="term" value="F:actin binding"/>
    <property type="evidence" value="ECO:0007669"/>
    <property type="project" value="UniProtKB-UniRule"/>
</dbReference>
<comment type="subcellular location">
    <subcellularLocation>
        <location evidence="1">Cytoplasm</location>
        <location evidence="1">Cytoskeleton</location>
    </subcellularLocation>
</comment>
<keyword evidence="13" id="KW-1185">Reference proteome</keyword>
<dbReference type="GO" id="GO:0005874">
    <property type="term" value="C:microtubule"/>
    <property type="evidence" value="ECO:0007669"/>
    <property type="project" value="UniProtKB-KW"/>
</dbReference>
<dbReference type="PANTHER" id="PTHR15012">
    <property type="entry name" value="APICAL PROTEIN/SHROOM-RELATED"/>
    <property type="match status" value="1"/>
</dbReference>